<evidence type="ECO:0000256" key="6">
    <source>
        <dbReference type="ARBA" id="ARBA00023136"/>
    </source>
</evidence>
<accession>A0A2G5KB65</accession>
<dbReference type="GO" id="GO:0016020">
    <property type="term" value="C:membrane"/>
    <property type="evidence" value="ECO:0007669"/>
    <property type="project" value="UniProtKB-SubCell"/>
</dbReference>
<keyword evidence="6 7" id="KW-0472">Membrane</keyword>
<dbReference type="PANTHER" id="PTHR43731:SF14">
    <property type="entry name" value="PRESENILIN-ASSOCIATED RHOMBOID-LIKE PROTEIN, MITOCHONDRIAL"/>
    <property type="match status" value="1"/>
</dbReference>
<organism evidence="9 10">
    <name type="scientific">Paramylibacter kogurei</name>
    <dbReference type="NCBI Taxonomy" id="1889778"/>
    <lineage>
        <taxon>Bacteria</taxon>
        <taxon>Pseudomonadati</taxon>
        <taxon>Pseudomonadota</taxon>
        <taxon>Alphaproteobacteria</taxon>
        <taxon>Rhodobacterales</taxon>
        <taxon>Paracoccaceae</taxon>
        <taxon>Paramylibacter</taxon>
    </lineage>
</organism>
<sequence length="218" mass="24561">MAGMTPNNPPRRILSWADTPKTVIYTIMISITLIELVLQISDRGWIAGGELRGLAYKYGAFWSKLTDDWRPIYAAQPWTMFFTYAFLHGGLFHLIGNVVTLGSLGAIALQRMNQWKFLQLYLSGMLGGAVMFAALSDSAIPMIGASGAIFGLVGAWQYWEFANLRRRGLALTPFYRMMVNLVILNLLFWLMLQGALAWETHLGGFIAGWVWAWIFARE</sequence>
<evidence type="ECO:0000256" key="7">
    <source>
        <dbReference type="SAM" id="Phobius"/>
    </source>
</evidence>
<feature type="domain" description="Peptidase S54 rhomboid" evidence="8">
    <location>
        <begin position="78"/>
        <end position="217"/>
    </location>
</feature>
<keyword evidence="10" id="KW-1185">Reference proteome</keyword>
<keyword evidence="5 7" id="KW-1133">Transmembrane helix</keyword>
<dbReference type="Pfam" id="PF01694">
    <property type="entry name" value="Rhomboid"/>
    <property type="match status" value="1"/>
</dbReference>
<dbReference type="InterPro" id="IPR022764">
    <property type="entry name" value="Peptidase_S54_rhomboid_dom"/>
</dbReference>
<evidence type="ECO:0000259" key="8">
    <source>
        <dbReference type="Pfam" id="PF01694"/>
    </source>
</evidence>
<keyword evidence="3 7" id="KW-0812">Transmembrane</keyword>
<dbReference type="OrthoDB" id="9797190at2"/>
<feature type="transmembrane region" description="Helical" evidence="7">
    <location>
        <begin position="174"/>
        <end position="192"/>
    </location>
</feature>
<reference evidence="9 10" key="1">
    <citation type="submission" date="2016-08" db="EMBL/GenBank/DDBJ databases">
        <title>Draft genome of Amylibacter sp. strain 4G11.</title>
        <authorList>
            <person name="Wong S.-K."/>
            <person name="Hamasaki K."/>
            <person name="Yoshizawa S."/>
        </authorList>
    </citation>
    <scope>NUCLEOTIDE SEQUENCE [LARGE SCALE GENOMIC DNA]</scope>
    <source>
        <strain evidence="9 10">4G11</strain>
    </source>
</reference>
<comment type="subcellular location">
    <subcellularLocation>
        <location evidence="1">Membrane</location>
        <topology evidence="1">Multi-pass membrane protein</topology>
    </subcellularLocation>
</comment>
<comment type="similarity">
    <text evidence="2">Belongs to the peptidase S54 family.</text>
</comment>
<evidence type="ECO:0000256" key="5">
    <source>
        <dbReference type="ARBA" id="ARBA00022989"/>
    </source>
</evidence>
<feature type="transmembrane region" description="Helical" evidence="7">
    <location>
        <begin position="81"/>
        <end position="106"/>
    </location>
</feature>
<comment type="caution">
    <text evidence="9">The sequence shown here is derived from an EMBL/GenBank/DDBJ whole genome shotgun (WGS) entry which is preliminary data.</text>
</comment>
<feature type="transmembrane region" description="Helical" evidence="7">
    <location>
        <begin position="22"/>
        <end position="41"/>
    </location>
</feature>
<dbReference type="InterPro" id="IPR035952">
    <property type="entry name" value="Rhomboid-like_sf"/>
</dbReference>
<gene>
    <name evidence="9" type="ORF">BFP76_10935</name>
</gene>
<dbReference type="AlphaFoldDB" id="A0A2G5KB65"/>
<feature type="transmembrane region" description="Helical" evidence="7">
    <location>
        <begin position="118"/>
        <end position="136"/>
    </location>
</feature>
<evidence type="ECO:0000313" key="9">
    <source>
        <dbReference type="EMBL" id="PIB26761.1"/>
    </source>
</evidence>
<proteinExistence type="inferred from homology"/>
<evidence type="ECO:0000256" key="4">
    <source>
        <dbReference type="ARBA" id="ARBA00022801"/>
    </source>
</evidence>
<dbReference type="EMBL" id="MDGM01000002">
    <property type="protein sequence ID" value="PIB26761.1"/>
    <property type="molecule type" value="Genomic_DNA"/>
</dbReference>
<evidence type="ECO:0000256" key="3">
    <source>
        <dbReference type="ARBA" id="ARBA00022692"/>
    </source>
</evidence>
<dbReference type="Gene3D" id="1.20.1540.10">
    <property type="entry name" value="Rhomboid-like"/>
    <property type="match status" value="1"/>
</dbReference>
<dbReference type="Proteomes" id="UP000231516">
    <property type="component" value="Unassembled WGS sequence"/>
</dbReference>
<dbReference type="SUPFAM" id="SSF144091">
    <property type="entry name" value="Rhomboid-like"/>
    <property type="match status" value="1"/>
</dbReference>
<dbReference type="PANTHER" id="PTHR43731">
    <property type="entry name" value="RHOMBOID PROTEASE"/>
    <property type="match status" value="1"/>
</dbReference>
<evidence type="ECO:0000256" key="2">
    <source>
        <dbReference type="ARBA" id="ARBA00009045"/>
    </source>
</evidence>
<name>A0A2G5KB65_9RHOB</name>
<feature type="transmembrane region" description="Helical" evidence="7">
    <location>
        <begin position="142"/>
        <end position="162"/>
    </location>
</feature>
<evidence type="ECO:0000313" key="10">
    <source>
        <dbReference type="Proteomes" id="UP000231516"/>
    </source>
</evidence>
<feature type="transmembrane region" description="Helical" evidence="7">
    <location>
        <begin position="198"/>
        <end position="216"/>
    </location>
</feature>
<protein>
    <recommendedName>
        <fullName evidence="8">Peptidase S54 rhomboid domain-containing protein</fullName>
    </recommendedName>
</protein>
<keyword evidence="4" id="KW-0378">Hydrolase</keyword>
<dbReference type="GO" id="GO:0004252">
    <property type="term" value="F:serine-type endopeptidase activity"/>
    <property type="evidence" value="ECO:0007669"/>
    <property type="project" value="InterPro"/>
</dbReference>
<evidence type="ECO:0000256" key="1">
    <source>
        <dbReference type="ARBA" id="ARBA00004141"/>
    </source>
</evidence>
<dbReference type="InterPro" id="IPR050925">
    <property type="entry name" value="Rhomboid_protease_S54"/>
</dbReference>